<evidence type="ECO:0000313" key="3">
    <source>
        <dbReference type="Proteomes" id="UP000605427"/>
    </source>
</evidence>
<sequence>MSKGFFQKFVLEIVAIDLKTLVLRRFVCRIEAKDAYSPGVQHDKRDAPKGGNGRDDDFNY</sequence>
<keyword evidence="3" id="KW-1185">Reference proteome</keyword>
<gene>
    <name evidence="2" type="ORF">GCM10007362_08980</name>
</gene>
<evidence type="ECO:0000313" key="2">
    <source>
        <dbReference type="EMBL" id="GGH71652.1"/>
    </source>
</evidence>
<feature type="compositionally biased region" description="Basic and acidic residues" evidence="1">
    <location>
        <begin position="41"/>
        <end position="60"/>
    </location>
</feature>
<name>A0ABQ1ZR24_9BACL</name>
<organism evidence="2 3">
    <name type="scientific">Saccharibacillus endophyticus</name>
    <dbReference type="NCBI Taxonomy" id="2060666"/>
    <lineage>
        <taxon>Bacteria</taxon>
        <taxon>Bacillati</taxon>
        <taxon>Bacillota</taxon>
        <taxon>Bacilli</taxon>
        <taxon>Bacillales</taxon>
        <taxon>Paenibacillaceae</taxon>
        <taxon>Saccharibacillus</taxon>
    </lineage>
</organism>
<evidence type="ECO:0000256" key="1">
    <source>
        <dbReference type="SAM" id="MobiDB-lite"/>
    </source>
</evidence>
<dbReference type="Proteomes" id="UP000605427">
    <property type="component" value="Unassembled WGS sequence"/>
</dbReference>
<comment type="caution">
    <text evidence="2">The sequence shown here is derived from an EMBL/GenBank/DDBJ whole genome shotgun (WGS) entry which is preliminary data.</text>
</comment>
<accession>A0ABQ1ZR24</accession>
<proteinExistence type="predicted"/>
<reference evidence="3" key="1">
    <citation type="journal article" date="2019" name="Int. J. Syst. Evol. Microbiol.">
        <title>The Global Catalogue of Microorganisms (GCM) 10K type strain sequencing project: providing services to taxonomists for standard genome sequencing and annotation.</title>
        <authorList>
            <consortium name="The Broad Institute Genomics Platform"/>
            <consortium name="The Broad Institute Genome Sequencing Center for Infectious Disease"/>
            <person name="Wu L."/>
            <person name="Ma J."/>
        </authorList>
    </citation>
    <scope>NUCLEOTIDE SEQUENCE [LARGE SCALE GENOMIC DNA]</scope>
    <source>
        <strain evidence="3">CCM 8702</strain>
    </source>
</reference>
<dbReference type="EMBL" id="BMDD01000001">
    <property type="protein sequence ID" value="GGH71652.1"/>
    <property type="molecule type" value="Genomic_DNA"/>
</dbReference>
<protein>
    <submittedName>
        <fullName evidence="2">Uncharacterized protein</fullName>
    </submittedName>
</protein>
<feature type="region of interest" description="Disordered" evidence="1">
    <location>
        <begin position="39"/>
        <end position="60"/>
    </location>
</feature>